<keyword evidence="1" id="KW-0732">Signal</keyword>
<dbReference type="Proteomes" id="UP000326799">
    <property type="component" value="Unassembled WGS sequence"/>
</dbReference>
<feature type="signal peptide" evidence="1">
    <location>
        <begin position="1"/>
        <end position="17"/>
    </location>
</feature>
<gene>
    <name evidence="2" type="ORF">BDV33DRAFT_209236</name>
</gene>
<proteinExistence type="predicted"/>
<keyword evidence="3" id="KW-1185">Reference proteome</keyword>
<evidence type="ECO:0000313" key="2">
    <source>
        <dbReference type="EMBL" id="KAB8214492.1"/>
    </source>
</evidence>
<sequence>MKVFGVLLPLLVSSAQALGSSLACVNAFYKSYKQMDGRMEYWQSHVCEKGCVLSQNEYTQILTDQHLRPALREIFARHFPRQENPDVDIDELVKLGDEFIQVVVDTCGEGHPDKGDFDLCATPDSLPQCWSKIKPLMPGLALKNARSVAFWTRGNRCEDLAAAMDDPEYHKLVKQQLDNFAASCKTRS</sequence>
<evidence type="ECO:0000256" key="1">
    <source>
        <dbReference type="SAM" id="SignalP"/>
    </source>
</evidence>
<dbReference type="PROSITE" id="PS51257">
    <property type="entry name" value="PROKAR_LIPOPROTEIN"/>
    <property type="match status" value="1"/>
</dbReference>
<name>A0A5N6EA76_9EURO</name>
<protein>
    <submittedName>
        <fullName evidence="2">Uncharacterized protein</fullName>
    </submittedName>
</protein>
<accession>A0A5N6EA76</accession>
<dbReference type="AlphaFoldDB" id="A0A5N6EA76"/>
<evidence type="ECO:0000313" key="3">
    <source>
        <dbReference type="Proteomes" id="UP000326799"/>
    </source>
</evidence>
<organism evidence="2 3">
    <name type="scientific">Aspergillus novoparasiticus</name>
    <dbReference type="NCBI Taxonomy" id="986946"/>
    <lineage>
        <taxon>Eukaryota</taxon>
        <taxon>Fungi</taxon>
        <taxon>Dikarya</taxon>
        <taxon>Ascomycota</taxon>
        <taxon>Pezizomycotina</taxon>
        <taxon>Eurotiomycetes</taxon>
        <taxon>Eurotiomycetidae</taxon>
        <taxon>Eurotiales</taxon>
        <taxon>Aspergillaceae</taxon>
        <taxon>Aspergillus</taxon>
        <taxon>Aspergillus subgen. Circumdati</taxon>
    </lineage>
</organism>
<reference evidence="2 3" key="1">
    <citation type="submission" date="2019-04" db="EMBL/GenBank/DDBJ databases">
        <title>Fungal friends and foes A comparative genomics study of 23 Aspergillus species from section Flavi.</title>
        <authorList>
            <consortium name="DOE Joint Genome Institute"/>
            <person name="Kjaerbolling I."/>
            <person name="Vesth T.C."/>
            <person name="Frisvad J.C."/>
            <person name="Nybo J.L."/>
            <person name="Theobald S."/>
            <person name="Kildgaard S."/>
            <person name="Petersen T.I."/>
            <person name="Kuo A."/>
            <person name="Sato A."/>
            <person name="Lyhne E.K."/>
            <person name="Kogle M.E."/>
            <person name="Wiebenga A."/>
            <person name="Kun R.S."/>
            <person name="Lubbers R.J."/>
            <person name="Makela M.R."/>
            <person name="Barry K."/>
            <person name="Chovatia M."/>
            <person name="Clum A."/>
            <person name="Daum C."/>
            <person name="Haridas S."/>
            <person name="He G."/>
            <person name="LaButti K."/>
            <person name="Lipzen A."/>
            <person name="Mondo S."/>
            <person name="Pangilinan J."/>
            <person name="Riley R."/>
            <person name="Salamov A."/>
            <person name="Simmons B.A."/>
            <person name="Magnuson J.K."/>
            <person name="Henrissat B."/>
            <person name="Mortensen U.H."/>
            <person name="Larsen T.O."/>
            <person name="De vries R.P."/>
            <person name="Grigoriev I.V."/>
            <person name="Machida M."/>
            <person name="Baker S.E."/>
            <person name="Andersen M.R."/>
        </authorList>
    </citation>
    <scope>NUCLEOTIDE SEQUENCE [LARGE SCALE GENOMIC DNA]</scope>
    <source>
        <strain evidence="2 3">CBS 126849</strain>
    </source>
</reference>
<dbReference type="EMBL" id="ML733534">
    <property type="protein sequence ID" value="KAB8214492.1"/>
    <property type="molecule type" value="Genomic_DNA"/>
</dbReference>
<feature type="chain" id="PRO_5025000248" evidence="1">
    <location>
        <begin position="18"/>
        <end position="188"/>
    </location>
</feature>